<reference evidence="4 5" key="1">
    <citation type="journal article" date="2015" name="Nature">
        <title>rRNA introns, odd ribosomes, and small enigmatic genomes across a large radiation of phyla.</title>
        <authorList>
            <person name="Brown C.T."/>
            <person name="Hug L.A."/>
            <person name="Thomas B.C."/>
            <person name="Sharon I."/>
            <person name="Castelle C.J."/>
            <person name="Singh A."/>
            <person name="Wilkins M.J."/>
            <person name="Williams K.H."/>
            <person name="Banfield J.F."/>
        </authorList>
    </citation>
    <scope>NUCLEOTIDE SEQUENCE [LARGE SCALE GENOMIC DNA]</scope>
</reference>
<dbReference type="EMBL" id="LBWG01000002">
    <property type="protein sequence ID" value="KKR04925.1"/>
    <property type="molecule type" value="Genomic_DNA"/>
</dbReference>
<dbReference type="AlphaFoldDB" id="A0A0G0Q3C0"/>
<keyword evidence="2" id="KW-0012">Acyltransferase</keyword>
<evidence type="ECO:0000259" key="3">
    <source>
        <dbReference type="Pfam" id="PF08541"/>
    </source>
</evidence>
<dbReference type="PANTHER" id="PTHR34069">
    <property type="entry name" value="3-OXOACYL-[ACYL-CARRIER-PROTEIN] SYNTHASE 3"/>
    <property type="match status" value="1"/>
</dbReference>
<protein>
    <submittedName>
        <fullName evidence="4">3-oxoacyl-[acyl-carrier-protein] synthase 3</fullName>
    </submittedName>
</protein>
<dbReference type="InterPro" id="IPR013747">
    <property type="entry name" value="ACP_syn_III_C"/>
</dbReference>
<evidence type="ECO:0000256" key="1">
    <source>
        <dbReference type="ARBA" id="ARBA00022679"/>
    </source>
</evidence>
<evidence type="ECO:0000256" key="2">
    <source>
        <dbReference type="ARBA" id="ARBA00023315"/>
    </source>
</evidence>
<dbReference type="Pfam" id="PF08541">
    <property type="entry name" value="ACP_syn_III_C"/>
    <property type="match status" value="1"/>
</dbReference>
<name>A0A0G0Q3C0_9BACT</name>
<dbReference type="GO" id="GO:0044550">
    <property type="term" value="P:secondary metabolite biosynthetic process"/>
    <property type="evidence" value="ECO:0007669"/>
    <property type="project" value="TreeGrafter"/>
</dbReference>
<gene>
    <name evidence="4" type="ORF">UT30_C0002G0042</name>
</gene>
<dbReference type="Proteomes" id="UP000033935">
    <property type="component" value="Unassembled WGS sequence"/>
</dbReference>
<dbReference type="Gene3D" id="3.40.47.10">
    <property type="match status" value="2"/>
</dbReference>
<dbReference type="PANTHER" id="PTHR34069:SF2">
    <property type="entry name" value="BETA-KETOACYL-[ACYL-CARRIER-PROTEIN] SYNTHASE III"/>
    <property type="match status" value="1"/>
</dbReference>
<proteinExistence type="predicted"/>
<accession>A0A0G0Q3C0</accession>
<evidence type="ECO:0000313" key="4">
    <source>
        <dbReference type="EMBL" id="KKR04925.1"/>
    </source>
</evidence>
<evidence type="ECO:0000313" key="5">
    <source>
        <dbReference type="Proteomes" id="UP000033935"/>
    </source>
</evidence>
<sequence length="355" mass="39626">MKTLFVGTGSYVPKTVTNEELFDLFHQATDGKRPSQKNGEPVNSDWPERYFGIKSRCLDLIGNTMTDTDLAVTAAELALKNSGISSSQVGVLIHISPIPDKVHFQNHIADIIQRLNLATDVHAIYLDLGCCALGPALREVQANLHLEPETYVLLISSQCVSPLIRDKESLSRYLNHPTEPFAWLTTGTVFSDGAAAIVCKHIDDREKRGILRIWAGCNPSGIITAYENGFYIMNGAFVKKNFIPTMQALYGRMLKEWDTYVYPFVEKPFSHTLVKRWYFHQANANLIKEVVELLKIPVDRVPLLITTEGNSSAVSTIRLLDKDRRDGTVQEGDLVVFFWTGAGNGAQYGYSVMIV</sequence>
<comment type="caution">
    <text evidence="4">The sequence shown here is derived from an EMBL/GenBank/DDBJ whole genome shotgun (WGS) entry which is preliminary data.</text>
</comment>
<dbReference type="InterPro" id="IPR016039">
    <property type="entry name" value="Thiolase-like"/>
</dbReference>
<keyword evidence="1" id="KW-0808">Transferase</keyword>
<dbReference type="GO" id="GO:0016746">
    <property type="term" value="F:acyltransferase activity"/>
    <property type="evidence" value="ECO:0007669"/>
    <property type="project" value="UniProtKB-KW"/>
</dbReference>
<feature type="domain" description="Beta-ketoacyl-[acyl-carrier-protein] synthase III C-terminal" evidence="3">
    <location>
        <begin position="274"/>
        <end position="343"/>
    </location>
</feature>
<dbReference type="SUPFAM" id="SSF53901">
    <property type="entry name" value="Thiolase-like"/>
    <property type="match status" value="2"/>
</dbReference>
<organism evidence="4 5">
    <name type="scientific">Candidatus Uhrbacteria bacterium GW2011_GWF2_39_13</name>
    <dbReference type="NCBI Taxonomy" id="1618995"/>
    <lineage>
        <taxon>Bacteria</taxon>
        <taxon>Candidatus Uhriibacteriota</taxon>
    </lineage>
</organism>